<dbReference type="InterPro" id="IPR020449">
    <property type="entry name" value="Tscrpt_reg_AraC-type_HTH"/>
</dbReference>
<dbReference type="InterPro" id="IPR018060">
    <property type="entry name" value="HTH_AraC"/>
</dbReference>
<dbReference type="OrthoDB" id="799767at2"/>
<evidence type="ECO:0000313" key="6">
    <source>
        <dbReference type="Proteomes" id="UP000076630"/>
    </source>
</evidence>
<evidence type="ECO:0000256" key="1">
    <source>
        <dbReference type="ARBA" id="ARBA00023015"/>
    </source>
</evidence>
<comment type="caution">
    <text evidence="5">The sequence shown here is derived from an EMBL/GenBank/DDBJ whole genome shotgun (WGS) entry which is preliminary data.</text>
</comment>
<evidence type="ECO:0000313" key="5">
    <source>
        <dbReference type="EMBL" id="KZE72860.1"/>
    </source>
</evidence>
<dbReference type="GO" id="GO:0003700">
    <property type="term" value="F:DNA-binding transcription factor activity"/>
    <property type="evidence" value="ECO:0007669"/>
    <property type="project" value="InterPro"/>
</dbReference>
<name>A0A163U5X0_9FLAO</name>
<keyword evidence="6" id="KW-1185">Reference proteome</keyword>
<dbReference type="SMART" id="SM00342">
    <property type="entry name" value="HTH_ARAC"/>
    <property type="match status" value="1"/>
</dbReference>
<keyword evidence="2" id="KW-0238">DNA-binding</keyword>
<accession>A0A163U5X0</accession>
<protein>
    <recommendedName>
        <fullName evidence="4">HTH araC/xylS-type domain-containing protein</fullName>
    </recommendedName>
</protein>
<dbReference type="InterPro" id="IPR018062">
    <property type="entry name" value="HTH_AraC-typ_CS"/>
</dbReference>
<dbReference type="EMBL" id="LQNU01000116">
    <property type="protein sequence ID" value="KZE72860.1"/>
    <property type="molecule type" value="Genomic_DNA"/>
</dbReference>
<dbReference type="SUPFAM" id="SSF46689">
    <property type="entry name" value="Homeodomain-like"/>
    <property type="match status" value="2"/>
</dbReference>
<dbReference type="Proteomes" id="UP000076630">
    <property type="component" value="Unassembled WGS sequence"/>
</dbReference>
<evidence type="ECO:0000256" key="3">
    <source>
        <dbReference type="ARBA" id="ARBA00023163"/>
    </source>
</evidence>
<gene>
    <name evidence="5" type="ORF">AV926_02300</name>
</gene>
<dbReference type="InterPro" id="IPR009057">
    <property type="entry name" value="Homeodomain-like_sf"/>
</dbReference>
<dbReference type="PANTHER" id="PTHR47893:SF1">
    <property type="entry name" value="REGULATORY PROTEIN PCHR"/>
    <property type="match status" value="1"/>
</dbReference>
<evidence type="ECO:0000259" key="4">
    <source>
        <dbReference type="PROSITE" id="PS01124"/>
    </source>
</evidence>
<dbReference type="PROSITE" id="PS01124">
    <property type="entry name" value="HTH_ARAC_FAMILY_2"/>
    <property type="match status" value="1"/>
</dbReference>
<dbReference type="RefSeq" id="WP_038988229.1">
    <property type="nucleotide sequence ID" value="NZ_JACAJN010000021.1"/>
</dbReference>
<dbReference type="Pfam" id="PF12833">
    <property type="entry name" value="HTH_18"/>
    <property type="match status" value="1"/>
</dbReference>
<dbReference type="InterPro" id="IPR053142">
    <property type="entry name" value="PchR_regulatory_protein"/>
</dbReference>
<keyword evidence="3" id="KW-0804">Transcription</keyword>
<evidence type="ECO:0000256" key="2">
    <source>
        <dbReference type="ARBA" id="ARBA00023125"/>
    </source>
</evidence>
<dbReference type="Gene3D" id="1.10.10.60">
    <property type="entry name" value="Homeodomain-like"/>
    <property type="match status" value="2"/>
</dbReference>
<feature type="domain" description="HTH araC/xylS-type" evidence="4">
    <location>
        <begin position="220"/>
        <end position="317"/>
    </location>
</feature>
<dbReference type="PROSITE" id="PS00041">
    <property type="entry name" value="HTH_ARAC_FAMILY_1"/>
    <property type="match status" value="1"/>
</dbReference>
<dbReference type="AlphaFoldDB" id="A0A163U5X0"/>
<dbReference type="GO" id="GO:0043565">
    <property type="term" value="F:sequence-specific DNA binding"/>
    <property type="evidence" value="ECO:0007669"/>
    <property type="project" value="InterPro"/>
</dbReference>
<dbReference type="PANTHER" id="PTHR47893">
    <property type="entry name" value="REGULATORY PROTEIN PCHR"/>
    <property type="match status" value="1"/>
</dbReference>
<proteinExistence type="predicted"/>
<keyword evidence="1" id="KW-0805">Transcription regulation</keyword>
<reference evidence="5 6" key="1">
    <citation type="submission" date="2016-01" db="EMBL/GenBank/DDBJ databases">
        <title>Whole genome sequencing of Myroides marinus L41.</title>
        <authorList>
            <person name="Hong K.W."/>
        </authorList>
    </citation>
    <scope>NUCLEOTIDE SEQUENCE [LARGE SCALE GENOMIC DNA]</scope>
    <source>
        <strain evidence="5 6">L41</strain>
    </source>
</reference>
<dbReference type="PRINTS" id="PR00032">
    <property type="entry name" value="HTHARAC"/>
</dbReference>
<sequence length="317" mass="36951">MTKQLTIKRDVSSPKKTNALTELVREIAIPQNQATFVFNEKSFESVEVISCDYSLVKSQDLLIDVRDDALKMHFRLSGESNCYCDEQGAFGLKSGQHSLMFHNNCETKVVMDPTQNKGKFIEIMLSRNLFERFFEQGNDFQKRFLEQTNLKKHVWTDRSLQITPEMLWLLSDMQKDTYTGNLKKLYLEAKITELMLLQVDAFDTINTPNKLSTQDLDKIQYTKTLIEQNIKSPLTIQQLSREVGLNMKKLTTGFKAVFQTTIFEYTNKQRMVEAKRLLLDQKWYVGEVSDYLGYKNPQHFTVAFKKYYGSLPSQFKD</sequence>
<organism evidence="5 6">
    <name type="scientific">Myroides marinus</name>
    <dbReference type="NCBI Taxonomy" id="703342"/>
    <lineage>
        <taxon>Bacteria</taxon>
        <taxon>Pseudomonadati</taxon>
        <taxon>Bacteroidota</taxon>
        <taxon>Flavobacteriia</taxon>
        <taxon>Flavobacteriales</taxon>
        <taxon>Flavobacteriaceae</taxon>
        <taxon>Myroides</taxon>
    </lineage>
</organism>